<comment type="function">
    <text evidence="1 7">Involved in the biogenesis of the 60S ribosomal subunit.</text>
</comment>
<gene>
    <name evidence="10" type="primary">NOG1</name>
    <name evidence="10" type="ORF">IWQ62_002184</name>
</gene>
<evidence type="ECO:0000259" key="9">
    <source>
        <dbReference type="PROSITE" id="PS51710"/>
    </source>
</evidence>
<keyword evidence="5" id="KW-0342">GTP-binding</keyword>
<evidence type="ECO:0000256" key="6">
    <source>
        <dbReference type="ARBA" id="ARBA00023242"/>
    </source>
</evidence>
<dbReference type="InterPro" id="IPR012973">
    <property type="entry name" value="NOG_C"/>
</dbReference>
<accession>A0A9W8E7E8</accession>
<dbReference type="PROSITE" id="PS51710">
    <property type="entry name" value="G_OBG"/>
    <property type="match status" value="1"/>
</dbReference>
<evidence type="ECO:0000256" key="5">
    <source>
        <dbReference type="ARBA" id="ARBA00023134"/>
    </source>
</evidence>
<name>A0A9W8E7E8_9FUNG</name>
<dbReference type="InterPro" id="IPR031167">
    <property type="entry name" value="G_OBG"/>
</dbReference>
<evidence type="ECO:0000256" key="8">
    <source>
        <dbReference type="SAM" id="MobiDB-lite"/>
    </source>
</evidence>
<comment type="similarity">
    <text evidence="7">Belongs to the TRAFAC class OBG-HflX-like GTPase superfamily. OBG GTPase family. NOG subfamily.</text>
</comment>
<dbReference type="EMBL" id="JANBPY010000430">
    <property type="protein sequence ID" value="KAJ1966894.1"/>
    <property type="molecule type" value="Genomic_DNA"/>
</dbReference>
<evidence type="ECO:0000256" key="4">
    <source>
        <dbReference type="ARBA" id="ARBA00022741"/>
    </source>
</evidence>
<dbReference type="GO" id="GO:0005730">
    <property type="term" value="C:nucleolus"/>
    <property type="evidence" value="ECO:0007669"/>
    <property type="project" value="UniProtKB-SubCell"/>
</dbReference>
<dbReference type="InterPro" id="IPR010674">
    <property type="entry name" value="NOG1_Rossman_fold_dom"/>
</dbReference>
<organism evidence="10 11">
    <name type="scientific">Dispira parvispora</name>
    <dbReference type="NCBI Taxonomy" id="1520584"/>
    <lineage>
        <taxon>Eukaryota</taxon>
        <taxon>Fungi</taxon>
        <taxon>Fungi incertae sedis</taxon>
        <taxon>Zoopagomycota</taxon>
        <taxon>Kickxellomycotina</taxon>
        <taxon>Dimargaritomycetes</taxon>
        <taxon>Dimargaritales</taxon>
        <taxon>Dimargaritaceae</taxon>
        <taxon>Dispira</taxon>
    </lineage>
</organism>
<dbReference type="SUPFAM" id="SSF52540">
    <property type="entry name" value="P-loop containing nucleoside triphosphate hydrolases"/>
    <property type="match status" value="1"/>
</dbReference>
<proteinExistence type="inferred from homology"/>
<dbReference type="FunFam" id="3.40.50.300:FF:000496">
    <property type="entry name" value="Nucleolar GTP-binding protein 1"/>
    <property type="match status" value="1"/>
</dbReference>
<dbReference type="PIRSF" id="PIRSF038919">
    <property type="entry name" value="NOG1"/>
    <property type="match status" value="1"/>
</dbReference>
<comment type="caution">
    <text evidence="10">The sequence shown here is derived from an EMBL/GenBank/DDBJ whole genome shotgun (WGS) entry which is preliminary data.</text>
</comment>
<dbReference type="InterPro" id="IPR006073">
    <property type="entry name" value="GTP-bd"/>
</dbReference>
<feature type="compositionally biased region" description="Basic residues" evidence="8">
    <location>
        <begin position="546"/>
        <end position="556"/>
    </location>
</feature>
<evidence type="ECO:0000256" key="7">
    <source>
        <dbReference type="PIRNR" id="PIRNR038919"/>
    </source>
</evidence>
<dbReference type="InterPro" id="IPR041623">
    <property type="entry name" value="NOG1_N"/>
</dbReference>
<dbReference type="Gene3D" id="1.20.120.1190">
    <property type="match status" value="1"/>
</dbReference>
<feature type="domain" description="OBG-type G" evidence="9">
    <location>
        <begin position="169"/>
        <end position="341"/>
    </location>
</feature>
<dbReference type="PANTHER" id="PTHR45759">
    <property type="entry name" value="NUCLEOLAR GTP-BINDING PROTEIN 1"/>
    <property type="match status" value="1"/>
</dbReference>
<evidence type="ECO:0000313" key="11">
    <source>
        <dbReference type="Proteomes" id="UP001150925"/>
    </source>
</evidence>
<dbReference type="FunFam" id="1.20.120.1190:FF:000001">
    <property type="entry name" value="Nucleolar GTP-binding protein 1"/>
    <property type="match status" value="1"/>
</dbReference>
<dbReference type="Pfam" id="PF17835">
    <property type="entry name" value="NOG1_N"/>
    <property type="match status" value="1"/>
</dbReference>
<dbReference type="Pfam" id="PF06858">
    <property type="entry name" value="NOG1"/>
    <property type="match status" value="1"/>
</dbReference>
<dbReference type="PRINTS" id="PR00326">
    <property type="entry name" value="GTP1OBG"/>
</dbReference>
<dbReference type="Gene3D" id="3.40.50.300">
    <property type="entry name" value="P-loop containing nucleotide triphosphate hydrolases"/>
    <property type="match status" value="1"/>
</dbReference>
<feature type="region of interest" description="Disordered" evidence="8">
    <location>
        <begin position="537"/>
        <end position="565"/>
    </location>
</feature>
<keyword evidence="3 7" id="KW-0690">Ribosome biogenesis</keyword>
<reference evidence="10" key="1">
    <citation type="submission" date="2022-07" db="EMBL/GenBank/DDBJ databases">
        <title>Phylogenomic reconstructions and comparative analyses of Kickxellomycotina fungi.</title>
        <authorList>
            <person name="Reynolds N.K."/>
            <person name="Stajich J.E."/>
            <person name="Barry K."/>
            <person name="Grigoriev I.V."/>
            <person name="Crous P."/>
            <person name="Smith M.E."/>
        </authorList>
    </citation>
    <scope>NUCLEOTIDE SEQUENCE</scope>
    <source>
        <strain evidence="10">RSA 1196</strain>
    </source>
</reference>
<dbReference type="GO" id="GO:1902626">
    <property type="term" value="P:assembly of large subunit precursor of preribosome"/>
    <property type="evidence" value="ECO:0007669"/>
    <property type="project" value="UniProtKB-ARBA"/>
</dbReference>
<dbReference type="CDD" id="cd01897">
    <property type="entry name" value="NOG"/>
    <property type="match status" value="1"/>
</dbReference>
<feature type="region of interest" description="Disordered" evidence="8">
    <location>
        <begin position="594"/>
        <end position="639"/>
    </location>
</feature>
<dbReference type="GO" id="GO:0005525">
    <property type="term" value="F:GTP binding"/>
    <property type="evidence" value="ECO:0007669"/>
    <property type="project" value="UniProtKB-KW"/>
</dbReference>
<protein>
    <recommendedName>
        <fullName evidence="7">Nucleolar GTP-binding protein 1</fullName>
    </recommendedName>
</protein>
<keyword evidence="11" id="KW-1185">Reference proteome</keyword>
<keyword evidence="6 7" id="KW-0539">Nucleus</keyword>
<evidence type="ECO:0000313" key="10">
    <source>
        <dbReference type="EMBL" id="KAJ1966894.1"/>
    </source>
</evidence>
<comment type="subcellular location">
    <subcellularLocation>
        <location evidence="2 7">Nucleus</location>
        <location evidence="2 7">Nucleolus</location>
    </subcellularLocation>
</comment>
<dbReference type="AlphaFoldDB" id="A0A9W8E7E8"/>
<dbReference type="Pfam" id="PF08155">
    <property type="entry name" value="NOGCT"/>
    <property type="match status" value="1"/>
</dbReference>
<sequence>MALYNFKRIQVVPSANDFLDIVLSKTQRKTPTVIHPGYKISRIRQFYMRKVKFTQDNFEEKLNAILEDFPKMDSIHPFYSDLMNILYDKDHYKLALGQLNTARHLISAVGKDYARLLKFGDSLYRCKQLKRAAMGRMATIMKRQKDSLAYLEQVRQHLSRLPSIDPNTRTLIVCGYPNVGKSSFMNKVTRADVDVQPYAFTTKSLFVGHMDYKYLRWQVIDTPGILDHPLEDRNTIEMQSITALAHLRACVMFFIDLSEQCGYSIASQVSLYNSIRPLFATKPTMLVVSKIDTMRLENVDEETRQLIESLLKEPNVQMSQLSTFTDEGVMETRNQACERLLATRVESKLKGHKINDVLNRLHLAQPSKREGVERPPCIPQAALARKKYDPEDPKRRRLERDIEVEQGGPGVFSVDLKKNYMLKDDDWKYDTVPEIMEGKNVVDFVDPEIEERLEALEREEDRLVEQGYYELEEESDDSDDAQIRRTAKSIRERKAIISEKRRILKGTQTAILPQKVRNRMATSDDLKNHLSSLGLDETISTNTARSRSRAPKRARSPSRAESMAREASVAARAQSVIRDRSQVGLRSEVARQKTRKLKQLSERSRNLAARQGEADRAITSSKPKHLFVGKRGVGKADRR</sequence>
<evidence type="ECO:0000256" key="3">
    <source>
        <dbReference type="ARBA" id="ARBA00022517"/>
    </source>
</evidence>
<evidence type="ECO:0000256" key="2">
    <source>
        <dbReference type="ARBA" id="ARBA00004604"/>
    </source>
</evidence>
<dbReference type="OrthoDB" id="415015at2759"/>
<dbReference type="InterPro" id="IPR027417">
    <property type="entry name" value="P-loop_NTPase"/>
</dbReference>
<dbReference type="Proteomes" id="UP001150925">
    <property type="component" value="Unassembled WGS sequence"/>
</dbReference>
<evidence type="ECO:0000256" key="1">
    <source>
        <dbReference type="ARBA" id="ARBA00002889"/>
    </source>
</evidence>
<dbReference type="InterPro" id="IPR024926">
    <property type="entry name" value="NOG1"/>
</dbReference>
<keyword evidence="4" id="KW-0547">Nucleotide-binding</keyword>